<evidence type="ECO:0000313" key="1">
    <source>
        <dbReference type="EMBL" id="OTP68693.1"/>
    </source>
</evidence>
<protein>
    <submittedName>
        <fullName evidence="1">Uncharacterized protein</fullName>
    </submittedName>
</protein>
<sequence>MSTSTRLHRDSAAVKVGEELKQLLSREFFAKHRFTGSVLPMNVK</sequence>
<accession>A0A242MD78</accession>
<organism evidence="1 2">
    <name type="scientific">Caballeronia sordidicola</name>
    <name type="common">Burkholderia sordidicola</name>
    <dbReference type="NCBI Taxonomy" id="196367"/>
    <lineage>
        <taxon>Bacteria</taxon>
        <taxon>Pseudomonadati</taxon>
        <taxon>Pseudomonadota</taxon>
        <taxon>Betaproteobacteria</taxon>
        <taxon>Burkholderiales</taxon>
        <taxon>Burkholderiaceae</taxon>
        <taxon>Caballeronia</taxon>
    </lineage>
</organism>
<comment type="caution">
    <text evidence="1">The sequence shown here is derived from an EMBL/GenBank/DDBJ whole genome shotgun (WGS) entry which is preliminary data.</text>
</comment>
<gene>
    <name evidence="1" type="ORF">PAMC26577_32570</name>
</gene>
<dbReference type="EMBL" id="NBTZ01000130">
    <property type="protein sequence ID" value="OTP68693.1"/>
    <property type="molecule type" value="Genomic_DNA"/>
</dbReference>
<proteinExistence type="predicted"/>
<dbReference type="Proteomes" id="UP000195221">
    <property type="component" value="Unassembled WGS sequence"/>
</dbReference>
<name>A0A242MD78_CABSO</name>
<dbReference type="AlphaFoldDB" id="A0A242MD78"/>
<reference evidence="1 2" key="1">
    <citation type="submission" date="2017-03" db="EMBL/GenBank/DDBJ databases">
        <title>Genome analysis of strain PAMC 26577.</title>
        <authorList>
            <person name="Oh H.-M."/>
            <person name="Yang J.-A."/>
        </authorList>
    </citation>
    <scope>NUCLEOTIDE SEQUENCE [LARGE SCALE GENOMIC DNA]</scope>
    <source>
        <strain evidence="1 2">PAMC 26577</strain>
    </source>
</reference>
<evidence type="ECO:0000313" key="2">
    <source>
        <dbReference type="Proteomes" id="UP000195221"/>
    </source>
</evidence>